<dbReference type="InterPro" id="IPR036680">
    <property type="entry name" value="SPOR-like_sf"/>
</dbReference>
<sequence length="202" mass="22413">MASPLQNRIVGTVIVLALAVIILPDLLTGKNYQPEEDFQVSPLRPEVDTQMRRPEFPDNFDELTERNEAAYEGDVVDDQLDHEVDQGLREVAEAQLGERAGRDPANAERASSEQAAPVVEGEAWAIQLGAFRNADRVAELVTELRGQGFAAYSRVVRNSSGDTLTLLLVGPDINRERLEAQLPRLLEVVKLQGRIVEYEPAR</sequence>
<feature type="domain" description="SPOR" evidence="2">
    <location>
        <begin position="118"/>
        <end position="198"/>
    </location>
</feature>
<dbReference type="Proteomes" id="UP000288212">
    <property type="component" value="Unassembled WGS sequence"/>
</dbReference>
<dbReference type="RefSeq" id="WP_126793806.1">
    <property type="nucleotide sequence ID" value="NZ_PIPI01000008.1"/>
</dbReference>
<comment type="caution">
    <text evidence="3">The sequence shown here is derived from an EMBL/GenBank/DDBJ whole genome shotgun (WGS) entry which is preliminary data.</text>
</comment>
<dbReference type="EMBL" id="PIPI01000008">
    <property type="protein sequence ID" value="RUO18630.1"/>
    <property type="molecule type" value="Genomic_DNA"/>
</dbReference>
<dbReference type="PANTHER" id="PTHR38687">
    <property type="entry name" value="CELL DIVISION PROTEIN DEDD-RELATED"/>
    <property type="match status" value="1"/>
</dbReference>
<evidence type="ECO:0000256" key="1">
    <source>
        <dbReference type="SAM" id="MobiDB-lite"/>
    </source>
</evidence>
<dbReference type="OrthoDB" id="7069135at2"/>
<protein>
    <recommendedName>
        <fullName evidence="2">SPOR domain-containing protein</fullName>
    </recommendedName>
</protein>
<dbReference type="GO" id="GO:0030428">
    <property type="term" value="C:cell septum"/>
    <property type="evidence" value="ECO:0007669"/>
    <property type="project" value="TreeGrafter"/>
</dbReference>
<dbReference type="AlphaFoldDB" id="A0A432VQT2"/>
<feature type="region of interest" description="Disordered" evidence="1">
    <location>
        <begin position="94"/>
        <end position="116"/>
    </location>
</feature>
<dbReference type="GO" id="GO:0032153">
    <property type="term" value="C:cell division site"/>
    <property type="evidence" value="ECO:0007669"/>
    <property type="project" value="TreeGrafter"/>
</dbReference>
<accession>A0A432VQT2</accession>
<organism evidence="3 4">
    <name type="scientific">Aliidiomarina haloalkalitolerans</name>
    <dbReference type="NCBI Taxonomy" id="859059"/>
    <lineage>
        <taxon>Bacteria</taxon>
        <taxon>Pseudomonadati</taxon>
        <taxon>Pseudomonadota</taxon>
        <taxon>Gammaproteobacteria</taxon>
        <taxon>Alteromonadales</taxon>
        <taxon>Idiomarinaceae</taxon>
        <taxon>Aliidiomarina</taxon>
    </lineage>
</organism>
<dbReference type="InterPro" id="IPR052521">
    <property type="entry name" value="Cell_div_SPOR-domain"/>
</dbReference>
<dbReference type="PANTHER" id="PTHR38687:SF1">
    <property type="entry name" value="CELL DIVISION PROTEIN DEDD"/>
    <property type="match status" value="1"/>
</dbReference>
<dbReference type="PROSITE" id="PS51724">
    <property type="entry name" value="SPOR"/>
    <property type="match status" value="1"/>
</dbReference>
<keyword evidence="4" id="KW-1185">Reference proteome</keyword>
<evidence type="ECO:0000313" key="4">
    <source>
        <dbReference type="Proteomes" id="UP000288212"/>
    </source>
</evidence>
<proteinExistence type="predicted"/>
<dbReference type="InterPro" id="IPR007730">
    <property type="entry name" value="SPOR-like_dom"/>
</dbReference>
<gene>
    <name evidence="3" type="ORF">CWE06_10325</name>
</gene>
<name>A0A432VQT2_9GAMM</name>
<evidence type="ECO:0000313" key="3">
    <source>
        <dbReference type="EMBL" id="RUO18630.1"/>
    </source>
</evidence>
<evidence type="ECO:0000259" key="2">
    <source>
        <dbReference type="PROSITE" id="PS51724"/>
    </source>
</evidence>
<reference evidence="3 4" key="1">
    <citation type="journal article" date="2011" name="Front. Microbiol.">
        <title>Genomic signatures of strain selection and enhancement in Bacillus atrophaeus var. globigii, a historical biowarfare simulant.</title>
        <authorList>
            <person name="Gibbons H.S."/>
            <person name="Broomall S.M."/>
            <person name="McNew L.A."/>
            <person name="Daligault H."/>
            <person name="Chapman C."/>
            <person name="Bruce D."/>
            <person name="Karavis M."/>
            <person name="Krepps M."/>
            <person name="McGregor P.A."/>
            <person name="Hong C."/>
            <person name="Park K.H."/>
            <person name="Akmal A."/>
            <person name="Feldman A."/>
            <person name="Lin J.S."/>
            <person name="Chang W.E."/>
            <person name="Higgs B.W."/>
            <person name="Demirev P."/>
            <person name="Lindquist J."/>
            <person name="Liem A."/>
            <person name="Fochler E."/>
            <person name="Read T.D."/>
            <person name="Tapia R."/>
            <person name="Johnson S."/>
            <person name="Bishop-Lilly K.A."/>
            <person name="Detter C."/>
            <person name="Han C."/>
            <person name="Sozhamannan S."/>
            <person name="Rosenzweig C.N."/>
            <person name="Skowronski E.W."/>
        </authorList>
    </citation>
    <scope>NUCLEOTIDE SEQUENCE [LARGE SCALE GENOMIC DNA]</scope>
    <source>
        <strain evidence="3 4">AK5</strain>
    </source>
</reference>
<dbReference type="SUPFAM" id="SSF110997">
    <property type="entry name" value="Sporulation related repeat"/>
    <property type="match status" value="1"/>
</dbReference>
<dbReference type="GO" id="GO:0042834">
    <property type="term" value="F:peptidoglycan binding"/>
    <property type="evidence" value="ECO:0007669"/>
    <property type="project" value="InterPro"/>
</dbReference>
<dbReference type="GO" id="GO:0032506">
    <property type="term" value="P:cytokinetic process"/>
    <property type="evidence" value="ECO:0007669"/>
    <property type="project" value="TreeGrafter"/>
</dbReference>
<dbReference type="Gene3D" id="3.30.70.1070">
    <property type="entry name" value="Sporulation related repeat"/>
    <property type="match status" value="1"/>
</dbReference>
<dbReference type="Pfam" id="PF05036">
    <property type="entry name" value="SPOR"/>
    <property type="match status" value="1"/>
</dbReference>